<accession>A0A4P6FPS2</accession>
<dbReference type="KEGG" id="agf:ET445_03285"/>
<feature type="region of interest" description="Disordered" evidence="1">
    <location>
        <begin position="32"/>
        <end position="67"/>
    </location>
</feature>
<evidence type="ECO:0000256" key="1">
    <source>
        <dbReference type="SAM" id="MobiDB-lite"/>
    </source>
</evidence>
<keyword evidence="3" id="KW-1185">Reference proteome</keyword>
<dbReference type="AlphaFoldDB" id="A0A4P6FPS2"/>
<evidence type="ECO:0000313" key="3">
    <source>
        <dbReference type="Proteomes" id="UP000291259"/>
    </source>
</evidence>
<organism evidence="2 3">
    <name type="scientific">Agromyces protaetiae</name>
    <dbReference type="NCBI Taxonomy" id="2509455"/>
    <lineage>
        <taxon>Bacteria</taxon>
        <taxon>Bacillati</taxon>
        <taxon>Actinomycetota</taxon>
        <taxon>Actinomycetes</taxon>
        <taxon>Micrococcales</taxon>
        <taxon>Microbacteriaceae</taxon>
        <taxon>Agromyces</taxon>
    </lineage>
</organism>
<dbReference type="EMBL" id="CP035491">
    <property type="protein sequence ID" value="QAY72508.1"/>
    <property type="molecule type" value="Genomic_DNA"/>
</dbReference>
<evidence type="ECO:0000313" key="2">
    <source>
        <dbReference type="EMBL" id="QAY72508.1"/>
    </source>
</evidence>
<sequence length="67" mass="7524">MQYAAAFVATHQHDHDVLRAERELALRRDAAERAELDDADAPAAKSGRRPFGRSHRRAHGLPKLALR</sequence>
<gene>
    <name evidence="2" type="ORF">ET445_03285</name>
</gene>
<feature type="compositionally biased region" description="Basic residues" evidence="1">
    <location>
        <begin position="46"/>
        <end position="67"/>
    </location>
</feature>
<proteinExistence type="predicted"/>
<reference evidence="2 3" key="1">
    <citation type="submission" date="2019-01" db="EMBL/GenBank/DDBJ databases">
        <title>Genome sequencing of strain FW100M-8.</title>
        <authorList>
            <person name="Heo J."/>
            <person name="Kim S.-J."/>
            <person name="Kim J.-S."/>
            <person name="Hong S.-B."/>
            <person name="Kwon S.-W."/>
        </authorList>
    </citation>
    <scope>NUCLEOTIDE SEQUENCE [LARGE SCALE GENOMIC DNA]</scope>
    <source>
        <strain evidence="2 3">FW100M-8</strain>
    </source>
</reference>
<name>A0A4P6FPS2_9MICO</name>
<dbReference type="Proteomes" id="UP000291259">
    <property type="component" value="Chromosome"/>
</dbReference>
<dbReference type="RefSeq" id="WP_129188802.1">
    <property type="nucleotide sequence ID" value="NZ_CP035491.1"/>
</dbReference>
<protein>
    <submittedName>
        <fullName evidence="2">Uncharacterized protein</fullName>
    </submittedName>
</protein>